<evidence type="ECO:0000313" key="2">
    <source>
        <dbReference type="Proteomes" id="UP001054252"/>
    </source>
</evidence>
<comment type="caution">
    <text evidence="1">The sequence shown here is derived from an EMBL/GenBank/DDBJ whole genome shotgun (WGS) entry which is preliminary data.</text>
</comment>
<dbReference type="AlphaFoldDB" id="A0AAV5MME5"/>
<name>A0AAV5MME5_9ROSI</name>
<protein>
    <submittedName>
        <fullName evidence="1">Uncharacterized protein</fullName>
    </submittedName>
</protein>
<dbReference type="Proteomes" id="UP001054252">
    <property type="component" value="Unassembled WGS sequence"/>
</dbReference>
<proteinExistence type="predicted"/>
<evidence type="ECO:0000313" key="1">
    <source>
        <dbReference type="EMBL" id="GKV50715.1"/>
    </source>
</evidence>
<organism evidence="1 2">
    <name type="scientific">Rubroshorea leprosula</name>
    <dbReference type="NCBI Taxonomy" id="152421"/>
    <lineage>
        <taxon>Eukaryota</taxon>
        <taxon>Viridiplantae</taxon>
        <taxon>Streptophyta</taxon>
        <taxon>Embryophyta</taxon>
        <taxon>Tracheophyta</taxon>
        <taxon>Spermatophyta</taxon>
        <taxon>Magnoliopsida</taxon>
        <taxon>eudicotyledons</taxon>
        <taxon>Gunneridae</taxon>
        <taxon>Pentapetalae</taxon>
        <taxon>rosids</taxon>
        <taxon>malvids</taxon>
        <taxon>Malvales</taxon>
        <taxon>Dipterocarpaceae</taxon>
        <taxon>Rubroshorea</taxon>
    </lineage>
</organism>
<gene>
    <name evidence="1" type="ORF">SLEP1_g57414</name>
</gene>
<sequence>METLNGYILEDKDMQPLLPHKLQLGMLAGNVPPVIAG</sequence>
<reference evidence="1 2" key="1">
    <citation type="journal article" date="2021" name="Commun. Biol.">
        <title>The genome of Shorea leprosula (Dipterocarpaceae) highlights the ecological relevance of drought in aseasonal tropical rainforests.</title>
        <authorList>
            <person name="Ng K.K.S."/>
            <person name="Kobayashi M.J."/>
            <person name="Fawcett J.A."/>
            <person name="Hatakeyama M."/>
            <person name="Paape T."/>
            <person name="Ng C.H."/>
            <person name="Ang C.C."/>
            <person name="Tnah L.H."/>
            <person name="Lee C.T."/>
            <person name="Nishiyama T."/>
            <person name="Sese J."/>
            <person name="O'Brien M.J."/>
            <person name="Copetti D."/>
            <person name="Mohd Noor M.I."/>
            <person name="Ong R.C."/>
            <person name="Putra M."/>
            <person name="Sireger I.Z."/>
            <person name="Indrioko S."/>
            <person name="Kosugi Y."/>
            <person name="Izuno A."/>
            <person name="Isagi Y."/>
            <person name="Lee S.L."/>
            <person name="Shimizu K.K."/>
        </authorList>
    </citation>
    <scope>NUCLEOTIDE SEQUENCE [LARGE SCALE GENOMIC DNA]</scope>
    <source>
        <strain evidence="1">214</strain>
    </source>
</reference>
<keyword evidence="2" id="KW-1185">Reference proteome</keyword>
<dbReference type="EMBL" id="BPVZ01000389">
    <property type="protein sequence ID" value="GKV50715.1"/>
    <property type="molecule type" value="Genomic_DNA"/>
</dbReference>
<accession>A0AAV5MME5</accession>